<accession>A0A8X6H7E4</accession>
<dbReference type="AlphaFoldDB" id="A0A8X6H7E4"/>
<comment type="caution">
    <text evidence="1">The sequence shown here is derived from an EMBL/GenBank/DDBJ whole genome shotgun (WGS) entry which is preliminary data.</text>
</comment>
<reference evidence="1" key="1">
    <citation type="submission" date="2020-07" db="EMBL/GenBank/DDBJ databases">
        <title>Multicomponent nature underlies the extraordinary mechanical properties of spider dragline silk.</title>
        <authorList>
            <person name="Kono N."/>
            <person name="Nakamura H."/>
            <person name="Mori M."/>
            <person name="Yoshida Y."/>
            <person name="Ohtoshi R."/>
            <person name="Malay A.D."/>
            <person name="Moran D.A.P."/>
            <person name="Tomita M."/>
            <person name="Numata K."/>
            <person name="Arakawa K."/>
        </authorList>
    </citation>
    <scope>NUCLEOTIDE SEQUENCE</scope>
</reference>
<name>A0A8X6H7E4_TRICU</name>
<dbReference type="EMBL" id="BMAO01027412">
    <property type="protein sequence ID" value="GFR16580.1"/>
    <property type="molecule type" value="Genomic_DNA"/>
</dbReference>
<organism evidence="1 2">
    <name type="scientific">Trichonephila clavata</name>
    <name type="common">Joro spider</name>
    <name type="synonym">Nephila clavata</name>
    <dbReference type="NCBI Taxonomy" id="2740835"/>
    <lineage>
        <taxon>Eukaryota</taxon>
        <taxon>Metazoa</taxon>
        <taxon>Ecdysozoa</taxon>
        <taxon>Arthropoda</taxon>
        <taxon>Chelicerata</taxon>
        <taxon>Arachnida</taxon>
        <taxon>Araneae</taxon>
        <taxon>Araneomorphae</taxon>
        <taxon>Entelegynae</taxon>
        <taxon>Araneoidea</taxon>
        <taxon>Nephilidae</taxon>
        <taxon>Trichonephila</taxon>
    </lineage>
</organism>
<gene>
    <name evidence="1" type="ORF">TNCT_278211</name>
</gene>
<evidence type="ECO:0000313" key="2">
    <source>
        <dbReference type="Proteomes" id="UP000887116"/>
    </source>
</evidence>
<proteinExistence type="predicted"/>
<evidence type="ECO:0000313" key="1">
    <source>
        <dbReference type="EMBL" id="GFR16580.1"/>
    </source>
</evidence>
<dbReference type="Proteomes" id="UP000887116">
    <property type="component" value="Unassembled WGS sequence"/>
</dbReference>
<protein>
    <submittedName>
        <fullName evidence="1">Uncharacterized protein</fullName>
    </submittedName>
</protein>
<sequence>MACCWLLVQQTGPDYHHWSAPHVFGRGCYRGHRRFQCPALMVSGLHDTVPEWVPMGTHSVPGEFVKDLSATFACTVGAPYPMLGIKFVDYEALCSVSEYS</sequence>
<keyword evidence="2" id="KW-1185">Reference proteome</keyword>